<accession>A0A0V0GE83</accession>
<reference evidence="1" key="1">
    <citation type="submission" date="2015-12" db="EMBL/GenBank/DDBJ databases">
        <title>Gene expression during late stages of embryo sac development: a critical building block for successful pollen-pistil interactions.</title>
        <authorList>
            <person name="Liu Y."/>
            <person name="Joly V."/>
            <person name="Sabar M."/>
            <person name="Matton D.P."/>
        </authorList>
    </citation>
    <scope>NUCLEOTIDE SEQUENCE</scope>
</reference>
<name>A0A0V0GE83_SOLCH</name>
<dbReference type="AlphaFoldDB" id="A0A0V0GE83"/>
<dbReference type="EMBL" id="GEDG01041613">
    <property type="protein sequence ID" value="JAP06367.1"/>
    <property type="molecule type" value="Transcribed_RNA"/>
</dbReference>
<evidence type="ECO:0000313" key="1">
    <source>
        <dbReference type="EMBL" id="JAP06367.1"/>
    </source>
</evidence>
<sequence length="60" mass="7056">EVKTVGLRRFSRSPKANWILEAKFIVNDMVFTKIQYEQAFQESPKGLSIYLHLIHKNHTP</sequence>
<proteinExistence type="predicted"/>
<protein>
    <submittedName>
        <fullName evidence="1">Putative ovule protein</fullName>
    </submittedName>
</protein>
<feature type="non-terminal residue" evidence="1">
    <location>
        <position position="1"/>
    </location>
</feature>
<organism evidence="1">
    <name type="scientific">Solanum chacoense</name>
    <name type="common">Chaco potato</name>
    <dbReference type="NCBI Taxonomy" id="4108"/>
    <lineage>
        <taxon>Eukaryota</taxon>
        <taxon>Viridiplantae</taxon>
        <taxon>Streptophyta</taxon>
        <taxon>Embryophyta</taxon>
        <taxon>Tracheophyta</taxon>
        <taxon>Spermatophyta</taxon>
        <taxon>Magnoliopsida</taxon>
        <taxon>eudicotyledons</taxon>
        <taxon>Gunneridae</taxon>
        <taxon>Pentapetalae</taxon>
        <taxon>asterids</taxon>
        <taxon>lamiids</taxon>
        <taxon>Solanales</taxon>
        <taxon>Solanaceae</taxon>
        <taxon>Solanoideae</taxon>
        <taxon>Solaneae</taxon>
        <taxon>Solanum</taxon>
    </lineage>
</organism>